<organism evidence="1 2">
    <name type="scientific">Blastomyces parvus</name>
    <dbReference type="NCBI Taxonomy" id="2060905"/>
    <lineage>
        <taxon>Eukaryota</taxon>
        <taxon>Fungi</taxon>
        <taxon>Dikarya</taxon>
        <taxon>Ascomycota</taxon>
        <taxon>Pezizomycotina</taxon>
        <taxon>Eurotiomycetes</taxon>
        <taxon>Eurotiomycetidae</taxon>
        <taxon>Onygenales</taxon>
        <taxon>Ajellomycetaceae</taxon>
        <taxon>Blastomyces</taxon>
    </lineage>
</organism>
<proteinExistence type="predicted"/>
<comment type="caution">
    <text evidence="1">The sequence shown here is derived from an EMBL/GenBank/DDBJ whole genome shotgun (WGS) entry which is preliminary data.</text>
</comment>
<dbReference type="AlphaFoldDB" id="A0A2B7XDM5"/>
<dbReference type="Proteomes" id="UP000224080">
    <property type="component" value="Unassembled WGS sequence"/>
</dbReference>
<gene>
    <name evidence="1" type="ORF">GX51_02059</name>
</gene>
<reference evidence="1 2" key="1">
    <citation type="submission" date="2017-10" db="EMBL/GenBank/DDBJ databases">
        <title>Comparative genomics in systemic dimorphic fungi from Ajellomycetaceae.</title>
        <authorList>
            <person name="Munoz J.F."/>
            <person name="Mcewen J.G."/>
            <person name="Clay O.K."/>
            <person name="Cuomo C.A."/>
        </authorList>
    </citation>
    <scope>NUCLEOTIDE SEQUENCE [LARGE SCALE GENOMIC DNA]</scope>
    <source>
        <strain evidence="1 2">UAMH130</strain>
    </source>
</reference>
<evidence type="ECO:0000313" key="1">
    <source>
        <dbReference type="EMBL" id="PGH07019.1"/>
    </source>
</evidence>
<sequence>MEYSDCTGNTQLLLSGYVRPSSSAFSACVLDILKAPVSPSKLADGSIVLLSAEQVIEFDTSRAGQNPSPVLDKTPALDSIEAKRSQNVKLRPAPPADGVAGYLSDFTGLPTLQAINVGPRKSLDAALPLPLLDS</sequence>
<keyword evidence="2" id="KW-1185">Reference proteome</keyword>
<dbReference type="EMBL" id="PDNC01000017">
    <property type="protein sequence ID" value="PGH07019.1"/>
    <property type="molecule type" value="Genomic_DNA"/>
</dbReference>
<accession>A0A2B7XDM5</accession>
<protein>
    <submittedName>
        <fullName evidence="1">Uncharacterized protein</fullName>
    </submittedName>
</protein>
<name>A0A2B7XDM5_9EURO</name>
<evidence type="ECO:0000313" key="2">
    <source>
        <dbReference type="Proteomes" id="UP000224080"/>
    </source>
</evidence>